<evidence type="ECO:0000256" key="2">
    <source>
        <dbReference type="ARBA" id="ARBA00023125"/>
    </source>
</evidence>
<dbReference type="AlphaFoldDB" id="A0A1Q2HLR8"/>
<reference evidence="6" key="1">
    <citation type="submission" date="2017-02" db="EMBL/GenBank/DDBJ databases">
        <title>Comparative genomics and description of representatives of a novel lineage of planctomycetes thriving in anoxic sediments.</title>
        <authorList>
            <person name="Spring S."/>
            <person name="Bunk B."/>
            <person name="Sproer C."/>
            <person name="Klenk H.-P."/>
        </authorList>
    </citation>
    <scope>NUCLEOTIDE SEQUENCE [LARGE SCALE GENOMIC DNA]</scope>
    <source>
        <strain evidence="6">L21-RPul-D3</strain>
    </source>
</reference>
<protein>
    <submittedName>
        <fullName evidence="5">Xylose operon regulatory protein</fullName>
    </submittedName>
</protein>
<dbReference type="Proteomes" id="UP000188273">
    <property type="component" value="Chromosome"/>
</dbReference>
<evidence type="ECO:0000256" key="3">
    <source>
        <dbReference type="ARBA" id="ARBA00023163"/>
    </source>
</evidence>
<keyword evidence="2" id="KW-0238">DNA-binding</keyword>
<dbReference type="InterPro" id="IPR046335">
    <property type="entry name" value="LacI/GalR-like_sensor"/>
</dbReference>
<dbReference type="Gene3D" id="1.10.10.60">
    <property type="entry name" value="Homeodomain-like"/>
    <property type="match status" value="2"/>
</dbReference>
<feature type="domain" description="HTH araC/xylS-type" evidence="4">
    <location>
        <begin position="288"/>
        <end position="386"/>
    </location>
</feature>
<evidence type="ECO:0000259" key="4">
    <source>
        <dbReference type="PROSITE" id="PS01124"/>
    </source>
</evidence>
<dbReference type="OrthoDB" id="9795616at2"/>
<organism evidence="5 6">
    <name type="scientific">Sedimentisphaera cyanobacteriorum</name>
    <dbReference type="NCBI Taxonomy" id="1940790"/>
    <lineage>
        <taxon>Bacteria</taxon>
        <taxon>Pseudomonadati</taxon>
        <taxon>Planctomycetota</taxon>
        <taxon>Phycisphaerae</taxon>
        <taxon>Sedimentisphaerales</taxon>
        <taxon>Sedimentisphaeraceae</taxon>
        <taxon>Sedimentisphaera</taxon>
    </lineage>
</organism>
<dbReference type="InterPro" id="IPR018060">
    <property type="entry name" value="HTH_AraC"/>
</dbReference>
<dbReference type="GO" id="GO:0000976">
    <property type="term" value="F:transcription cis-regulatory region binding"/>
    <property type="evidence" value="ECO:0007669"/>
    <property type="project" value="TreeGrafter"/>
</dbReference>
<dbReference type="Pfam" id="PF12833">
    <property type="entry name" value="HTH_18"/>
    <property type="match status" value="1"/>
</dbReference>
<evidence type="ECO:0000313" key="6">
    <source>
        <dbReference type="Proteomes" id="UP000188273"/>
    </source>
</evidence>
<dbReference type="STRING" id="1940790.L21SP3_00066"/>
<dbReference type="PANTHER" id="PTHR30146:SF24">
    <property type="entry name" value="XYLOSE OPERON REGULATORY PROTEIN"/>
    <property type="match status" value="1"/>
</dbReference>
<accession>A0A1Q2HLR8</accession>
<dbReference type="Pfam" id="PF13377">
    <property type="entry name" value="Peripla_BP_3"/>
    <property type="match status" value="1"/>
</dbReference>
<gene>
    <name evidence="5" type="primary">xylR_1</name>
    <name evidence="5" type="ORF">L21SP3_00066</name>
</gene>
<dbReference type="GO" id="GO:0003700">
    <property type="term" value="F:DNA-binding transcription factor activity"/>
    <property type="evidence" value="ECO:0007669"/>
    <property type="project" value="InterPro"/>
</dbReference>
<dbReference type="InterPro" id="IPR009057">
    <property type="entry name" value="Homeodomain-like_sf"/>
</dbReference>
<keyword evidence="1" id="KW-0805">Transcription regulation</keyword>
<proteinExistence type="predicted"/>
<dbReference type="PROSITE" id="PS01124">
    <property type="entry name" value="HTH_ARAC_FAMILY_2"/>
    <property type="match status" value="1"/>
</dbReference>
<dbReference type="InterPro" id="IPR028082">
    <property type="entry name" value="Peripla_BP_I"/>
</dbReference>
<dbReference type="Gene3D" id="3.40.50.2300">
    <property type="match status" value="2"/>
</dbReference>
<dbReference type="SMART" id="SM00342">
    <property type="entry name" value="HTH_ARAC"/>
    <property type="match status" value="1"/>
</dbReference>
<keyword evidence="3" id="KW-0804">Transcription</keyword>
<dbReference type="SUPFAM" id="SSF53822">
    <property type="entry name" value="Periplasmic binding protein-like I"/>
    <property type="match status" value="1"/>
</dbReference>
<dbReference type="SUPFAM" id="SSF46689">
    <property type="entry name" value="Homeodomain-like"/>
    <property type="match status" value="1"/>
</dbReference>
<sequence length="393" mass="44785">MLNRRSILLVIDRTKSNGRELLKGISSYGRMVKNLNFKIIDAEIATELKRDAFVEYVSQSAEGVSGIIMVESVYLDSLPDFGVPVILASASRTFAKGDYLIQVNNQAVAKEAFKHLTSYGHSFFGYVGLKGFDWCKARFEFFSEEVENQGKMLRSFFYEPAGKYTMKEPFRPGLEEWLISIPKPVGIFTASDLSGKHVIEACRRLDIKVPDEVSVLGVDNDDLICDFMNPTLSSVNLKTRDGGFEAARLLGKLMNGEKCPPQTIIIDPGKIAVRQSTDFIAVREENVAKALRFIRDNVLLPIQTEDVCEAVCCSRQFLYNKFKRHLRCSVHDYIRRCRIRKICELLIETNLTISEISYKMHFPDPDHVSRYFKKQKGISPTQYRKNLRSERTG</sequence>
<keyword evidence="6" id="KW-1185">Reference proteome</keyword>
<dbReference type="EMBL" id="CP019633">
    <property type="protein sequence ID" value="AQQ08290.1"/>
    <property type="molecule type" value="Genomic_DNA"/>
</dbReference>
<name>A0A1Q2HLR8_9BACT</name>
<evidence type="ECO:0000256" key="1">
    <source>
        <dbReference type="ARBA" id="ARBA00023015"/>
    </source>
</evidence>
<evidence type="ECO:0000313" key="5">
    <source>
        <dbReference type="EMBL" id="AQQ08290.1"/>
    </source>
</evidence>
<dbReference type="PANTHER" id="PTHR30146">
    <property type="entry name" value="LACI-RELATED TRANSCRIPTIONAL REPRESSOR"/>
    <property type="match status" value="1"/>
</dbReference>
<dbReference type="KEGG" id="pbu:L21SP3_00066"/>
<dbReference type="RefSeq" id="WP_077538421.1">
    <property type="nucleotide sequence ID" value="NZ_CP019633.1"/>
</dbReference>